<keyword evidence="1" id="KW-0812">Transmembrane</keyword>
<protein>
    <submittedName>
        <fullName evidence="2">Uncharacterized protein</fullName>
    </submittedName>
</protein>
<feature type="transmembrane region" description="Helical" evidence="1">
    <location>
        <begin position="180"/>
        <end position="202"/>
    </location>
</feature>
<feature type="transmembrane region" description="Helical" evidence="1">
    <location>
        <begin position="31"/>
        <end position="52"/>
    </location>
</feature>
<dbReference type="Proteomes" id="UP000708208">
    <property type="component" value="Unassembled WGS sequence"/>
</dbReference>
<keyword evidence="3" id="KW-1185">Reference proteome</keyword>
<comment type="caution">
    <text evidence="2">The sequence shown here is derived from an EMBL/GenBank/DDBJ whole genome shotgun (WGS) entry which is preliminary data.</text>
</comment>
<name>A0A8J2J750_9HEXA</name>
<dbReference type="AlphaFoldDB" id="A0A8J2J750"/>
<accession>A0A8J2J750</accession>
<evidence type="ECO:0000313" key="2">
    <source>
        <dbReference type="EMBL" id="CAG7690871.1"/>
    </source>
</evidence>
<dbReference type="EMBL" id="CAJVCH010021452">
    <property type="protein sequence ID" value="CAG7690871.1"/>
    <property type="molecule type" value="Genomic_DNA"/>
</dbReference>
<proteinExistence type="predicted"/>
<organism evidence="2 3">
    <name type="scientific">Allacma fusca</name>
    <dbReference type="NCBI Taxonomy" id="39272"/>
    <lineage>
        <taxon>Eukaryota</taxon>
        <taxon>Metazoa</taxon>
        <taxon>Ecdysozoa</taxon>
        <taxon>Arthropoda</taxon>
        <taxon>Hexapoda</taxon>
        <taxon>Collembola</taxon>
        <taxon>Symphypleona</taxon>
        <taxon>Sminthuridae</taxon>
        <taxon>Allacma</taxon>
    </lineage>
</organism>
<evidence type="ECO:0000313" key="3">
    <source>
        <dbReference type="Proteomes" id="UP000708208"/>
    </source>
</evidence>
<reference evidence="2" key="1">
    <citation type="submission" date="2021-06" db="EMBL/GenBank/DDBJ databases">
        <authorList>
            <person name="Hodson N. C."/>
            <person name="Mongue J. A."/>
            <person name="Jaron S. K."/>
        </authorList>
    </citation>
    <scope>NUCLEOTIDE SEQUENCE</scope>
</reference>
<sequence length="271" mass="30381">MTLAFSHLVFVYIRCIQIELKLIPVSKYQLIYVRSMGVFYSLGAILHFGVIYKKTDIVQFLNQVMETIQNFERKNVGGSTKAPKIITDIELVMQMVKYSFGGAWLVFTILVSEIQGLARSIDSKGSKNKSTLLVCTCRWFCMYVDIACEIYTEVVLPVAQMLLIVNVVFCTYGAVKMEGIPSLGLGLLGLFAFGFLTVLFTLMTEVHDRASAAKLYWKGCGIADPWLRRALQAMPVKSLKLAGTYIIDRQIVLTMVDVILSQTVTFLLVNP</sequence>
<keyword evidence="1" id="KW-0472">Membrane</keyword>
<keyword evidence="1" id="KW-1133">Transmembrane helix</keyword>
<evidence type="ECO:0000256" key="1">
    <source>
        <dbReference type="SAM" id="Phobius"/>
    </source>
</evidence>
<gene>
    <name evidence="2" type="ORF">AFUS01_LOCUS3547</name>
</gene>
<feature type="transmembrane region" description="Helical" evidence="1">
    <location>
        <begin position="154"/>
        <end position="174"/>
    </location>
</feature>